<proteinExistence type="inferred from homology"/>
<dbReference type="InterPro" id="IPR016073">
    <property type="entry name" value="Skp1_comp_POZ"/>
</dbReference>
<dbReference type="InterPro" id="IPR016897">
    <property type="entry name" value="SKP1"/>
</dbReference>
<dbReference type="UniPathway" id="UPA00143"/>
<keyword evidence="3" id="KW-0833">Ubl conjugation pathway</keyword>
<evidence type="ECO:0000256" key="1">
    <source>
        <dbReference type="ARBA" id="ARBA00004906"/>
    </source>
</evidence>
<dbReference type="GO" id="GO:0016567">
    <property type="term" value="P:protein ubiquitination"/>
    <property type="evidence" value="ECO:0007669"/>
    <property type="project" value="UniProtKB-UniPathway"/>
</dbReference>
<gene>
    <name evidence="5" type="ORF">CMV_014253</name>
</gene>
<evidence type="ECO:0000256" key="2">
    <source>
        <dbReference type="ARBA" id="ARBA00009993"/>
    </source>
</evidence>
<reference evidence="5" key="1">
    <citation type="submission" date="2020-03" db="EMBL/GenBank/DDBJ databases">
        <title>Castanea mollissima Vanexum genome sequencing.</title>
        <authorList>
            <person name="Staton M."/>
        </authorList>
    </citation>
    <scope>NUCLEOTIDE SEQUENCE</scope>
    <source>
        <tissue evidence="5">Leaf</tissue>
    </source>
</reference>
<evidence type="ECO:0000259" key="4">
    <source>
        <dbReference type="Pfam" id="PF03931"/>
    </source>
</evidence>
<feature type="domain" description="SKP1 component POZ" evidence="4">
    <location>
        <begin position="15"/>
        <end position="72"/>
    </location>
</feature>
<dbReference type="OrthoDB" id="10505802at2759"/>
<keyword evidence="6" id="KW-1185">Reference proteome</keyword>
<dbReference type="InterPro" id="IPR001232">
    <property type="entry name" value="SKP1-like"/>
</dbReference>
<organism evidence="5 6">
    <name type="scientific">Castanea mollissima</name>
    <name type="common">Chinese chestnut</name>
    <dbReference type="NCBI Taxonomy" id="60419"/>
    <lineage>
        <taxon>Eukaryota</taxon>
        <taxon>Viridiplantae</taxon>
        <taxon>Streptophyta</taxon>
        <taxon>Embryophyta</taxon>
        <taxon>Tracheophyta</taxon>
        <taxon>Spermatophyta</taxon>
        <taxon>Magnoliopsida</taxon>
        <taxon>eudicotyledons</taxon>
        <taxon>Gunneridae</taxon>
        <taxon>Pentapetalae</taxon>
        <taxon>rosids</taxon>
        <taxon>fabids</taxon>
        <taxon>Fagales</taxon>
        <taxon>Fagaceae</taxon>
        <taxon>Castanea</taxon>
    </lineage>
</organism>
<evidence type="ECO:0000313" key="5">
    <source>
        <dbReference type="EMBL" id="KAF3961100.1"/>
    </source>
</evidence>
<dbReference type="PANTHER" id="PTHR11165">
    <property type="entry name" value="SKP1"/>
    <property type="match status" value="1"/>
</dbReference>
<dbReference type="Pfam" id="PF03931">
    <property type="entry name" value="Skp1_POZ"/>
    <property type="match status" value="1"/>
</dbReference>
<evidence type="ECO:0000313" key="6">
    <source>
        <dbReference type="Proteomes" id="UP000737018"/>
    </source>
</evidence>
<sequence>MATYGGSSSSNPTRMVTFITSDDKQVKVAVEIARMSGVVRNFYDGDLDRPEVENADPFPLPNVRSDIFVNIVLASKILRELRSIYEVVEKERQELEANFFGQLSDKMIVDLVKAADYLEIKEVLDFVMPSVRKRFRLGDDKGVEFVYTAEAEAEASSDPNPTTMATFMTSDGKLLKVPVRIAIMFGMVKAFVGGELDDTKLENIVWPLPKVSSYVLDIVVYACKKLLDIRPKYDAVRQEFDMEFFGWQTDETIVEQVKAADKLEIEELLDFVMPSFRKRFGLGDDKGVEFVYKAEFETILLRRAAWAF</sequence>
<comment type="similarity">
    <text evidence="2">Belongs to the SKP1 family.</text>
</comment>
<dbReference type="AlphaFoldDB" id="A0A8J4R5T8"/>
<dbReference type="InterPro" id="IPR011333">
    <property type="entry name" value="SKP1/BTB/POZ_sf"/>
</dbReference>
<dbReference type="Proteomes" id="UP000737018">
    <property type="component" value="Unassembled WGS sequence"/>
</dbReference>
<dbReference type="GO" id="GO:0009867">
    <property type="term" value="P:jasmonic acid mediated signaling pathway"/>
    <property type="evidence" value="ECO:0007669"/>
    <property type="project" value="UniProtKB-ARBA"/>
</dbReference>
<comment type="pathway">
    <text evidence="1">Protein modification; protein ubiquitination.</text>
</comment>
<dbReference type="GO" id="GO:0006511">
    <property type="term" value="P:ubiquitin-dependent protein catabolic process"/>
    <property type="evidence" value="ECO:0007669"/>
    <property type="project" value="InterPro"/>
</dbReference>
<evidence type="ECO:0000256" key="3">
    <source>
        <dbReference type="ARBA" id="ARBA00022786"/>
    </source>
</evidence>
<dbReference type="SUPFAM" id="SSF54695">
    <property type="entry name" value="POZ domain"/>
    <property type="match status" value="1"/>
</dbReference>
<accession>A0A8J4R5T8</accession>
<protein>
    <recommendedName>
        <fullName evidence="4">SKP1 component POZ domain-containing protein</fullName>
    </recommendedName>
</protein>
<dbReference type="SMART" id="SM00512">
    <property type="entry name" value="Skp1"/>
    <property type="match status" value="2"/>
</dbReference>
<comment type="caution">
    <text evidence="5">The sequence shown here is derived from an EMBL/GenBank/DDBJ whole genome shotgun (WGS) entry which is preliminary data.</text>
</comment>
<dbReference type="Gene3D" id="3.30.710.10">
    <property type="entry name" value="Potassium Channel Kv1.1, Chain A"/>
    <property type="match status" value="2"/>
</dbReference>
<dbReference type="EMBL" id="JRKL02001970">
    <property type="protein sequence ID" value="KAF3961100.1"/>
    <property type="molecule type" value="Genomic_DNA"/>
</dbReference>
<name>A0A8J4R5T8_9ROSI</name>